<keyword evidence="2" id="KW-0732">Signal</keyword>
<protein>
    <recommendedName>
        <fullName evidence="5">Lipoprotein</fullName>
    </recommendedName>
</protein>
<evidence type="ECO:0008006" key="5">
    <source>
        <dbReference type="Google" id="ProtNLM"/>
    </source>
</evidence>
<evidence type="ECO:0000313" key="3">
    <source>
        <dbReference type="EMBL" id="TDY40547.1"/>
    </source>
</evidence>
<evidence type="ECO:0000256" key="1">
    <source>
        <dbReference type="SAM" id="MobiDB-lite"/>
    </source>
</evidence>
<comment type="caution">
    <text evidence="3">The sequence shown here is derived from an EMBL/GenBank/DDBJ whole genome shotgun (WGS) entry which is preliminary data.</text>
</comment>
<proteinExistence type="predicted"/>
<organism evidence="3 4">
    <name type="scientific">Paraburkholderia rhizosphaerae</name>
    <dbReference type="NCBI Taxonomy" id="480658"/>
    <lineage>
        <taxon>Bacteria</taxon>
        <taxon>Pseudomonadati</taxon>
        <taxon>Pseudomonadota</taxon>
        <taxon>Betaproteobacteria</taxon>
        <taxon>Burkholderiales</taxon>
        <taxon>Burkholderiaceae</taxon>
        <taxon>Paraburkholderia</taxon>
    </lineage>
</organism>
<keyword evidence="4" id="KW-1185">Reference proteome</keyword>
<evidence type="ECO:0000313" key="4">
    <source>
        <dbReference type="Proteomes" id="UP000295509"/>
    </source>
</evidence>
<dbReference type="Proteomes" id="UP000295509">
    <property type="component" value="Unassembled WGS sequence"/>
</dbReference>
<name>A0A4R8LCC9_9BURK</name>
<feature type="region of interest" description="Disordered" evidence="1">
    <location>
        <begin position="46"/>
        <end position="86"/>
    </location>
</feature>
<dbReference type="AlphaFoldDB" id="A0A4R8LCC9"/>
<sequence>MKRSLKLALTCGTVTGICVTCTVFAQNSADGASSVGNAQGAATAEMTYHGDSSSSSRNAVSSKGQSSASGYGGVSGGTSSSGSLSGPGWAACGHLPRCNPDSGH</sequence>
<dbReference type="EMBL" id="SORE01000024">
    <property type="protein sequence ID" value="TDY40547.1"/>
    <property type="molecule type" value="Genomic_DNA"/>
</dbReference>
<feature type="compositionally biased region" description="Low complexity" evidence="1">
    <location>
        <begin position="52"/>
        <end position="69"/>
    </location>
</feature>
<feature type="compositionally biased region" description="Low complexity" evidence="1">
    <location>
        <begin position="77"/>
        <end position="86"/>
    </location>
</feature>
<feature type="chain" id="PRO_5020697485" description="Lipoprotein" evidence="2">
    <location>
        <begin position="26"/>
        <end position="104"/>
    </location>
</feature>
<accession>A0A4R8LCC9</accession>
<feature type="signal peptide" evidence="2">
    <location>
        <begin position="1"/>
        <end position="25"/>
    </location>
</feature>
<evidence type="ECO:0000256" key="2">
    <source>
        <dbReference type="SAM" id="SignalP"/>
    </source>
</evidence>
<gene>
    <name evidence="3" type="ORF">BX592_12460</name>
</gene>
<reference evidence="3 4" key="1">
    <citation type="submission" date="2019-03" db="EMBL/GenBank/DDBJ databases">
        <title>Genomic Encyclopedia of Type Strains, Phase III (KMG-III): the genomes of soil and plant-associated and newly described type strains.</title>
        <authorList>
            <person name="Whitman W."/>
        </authorList>
    </citation>
    <scope>NUCLEOTIDE SEQUENCE [LARGE SCALE GENOMIC DNA]</scope>
    <source>
        <strain evidence="3 4">LMG 29544</strain>
    </source>
</reference>